<evidence type="ECO:0000256" key="2">
    <source>
        <dbReference type="SAM" id="MobiDB-lite"/>
    </source>
</evidence>
<dbReference type="PANTHER" id="PTHR31669">
    <property type="entry name" value="PROTEIN FAR1-RELATED SEQUENCE 10-RELATED"/>
    <property type="match status" value="1"/>
</dbReference>
<gene>
    <name evidence="4" type="ORF">NGRA_3148</name>
</gene>
<name>A0A9P6KXG3_9MICR</name>
<dbReference type="InterPro" id="IPR018289">
    <property type="entry name" value="MULE_transposase_dom"/>
</dbReference>
<protein>
    <recommendedName>
        <fullName evidence="3">SWIM-type domain-containing protein</fullName>
    </recommendedName>
</protein>
<evidence type="ECO:0000256" key="1">
    <source>
        <dbReference type="PROSITE-ProRule" id="PRU00325"/>
    </source>
</evidence>
<dbReference type="InterPro" id="IPR007527">
    <property type="entry name" value="Znf_SWIM"/>
</dbReference>
<evidence type="ECO:0000313" key="4">
    <source>
        <dbReference type="EMBL" id="KAF9758301.1"/>
    </source>
</evidence>
<keyword evidence="5" id="KW-1185">Reference proteome</keyword>
<dbReference type="OrthoDB" id="119028at2759"/>
<reference evidence="4 5" key="1">
    <citation type="journal article" date="2020" name="Genome Biol. Evol.">
        <title>Comparative genomics of strictly vertically transmitted, feminizing microsporidia endosymbionts of amphipod crustaceans.</title>
        <authorList>
            <person name="Cormier A."/>
            <person name="Chebbi M.A."/>
            <person name="Giraud I."/>
            <person name="Wattier R."/>
            <person name="Teixeira M."/>
            <person name="Gilbert C."/>
            <person name="Rigaud T."/>
            <person name="Cordaux R."/>
        </authorList>
    </citation>
    <scope>NUCLEOTIDE SEQUENCE [LARGE SCALE GENOMIC DNA]</scope>
    <source>
        <strain evidence="4 5">Ou3-Ou53</strain>
    </source>
</reference>
<accession>A0A9P6KXG3</accession>
<keyword evidence="1" id="KW-0862">Zinc</keyword>
<organism evidence="4 5">
    <name type="scientific">Nosema granulosis</name>
    <dbReference type="NCBI Taxonomy" id="83296"/>
    <lineage>
        <taxon>Eukaryota</taxon>
        <taxon>Fungi</taxon>
        <taxon>Fungi incertae sedis</taxon>
        <taxon>Microsporidia</taxon>
        <taxon>Nosematidae</taxon>
        <taxon>Nosema</taxon>
    </lineage>
</organism>
<evidence type="ECO:0000259" key="3">
    <source>
        <dbReference type="PROSITE" id="PS50966"/>
    </source>
</evidence>
<dbReference type="GO" id="GO:0006355">
    <property type="term" value="P:regulation of DNA-templated transcription"/>
    <property type="evidence" value="ECO:0007669"/>
    <property type="project" value="InterPro"/>
</dbReference>
<dbReference type="PROSITE" id="PS50966">
    <property type="entry name" value="ZF_SWIM"/>
    <property type="match status" value="1"/>
</dbReference>
<sequence>MDIVEVPNYVSDEEISTNESVSSGNIKRVKKRQRNWVKEMVFNTATEAKQAVIKENQWSYHYTNTTVEGKKKFFRCNKVKFRGKQCDACIHLLFSSTSDEVILYRDKSDHTHDKIQEKSSIITNEVKEAIKELFELKLKPKAILEVLHERRMAVPSIGQLNNFLRSMKTEKLGPTTISLGEIEQWCIESSKTIPESDDTPFVASYQVIYDVDDRNESDDDDMNDNKFRFFVTTKRLLQMASRSKKIHADATYKLVWQGFPVLIIGTTDLDRHFHSFGIAVCSNEKTQDFTFVFRGLQEGIQKLGFEEINPDVLIADGADSIRNAFQDVFGEKPMVMCWAHMRRNVVKKIESMVDKMEQEDLVNDIEALQLAQSERIFTKAANLLIKKWSSRQPNFIEYFQSEWLKSHNAWYEGVRHFTPSTNNALEATNRVIKDENTFRERLPLSRFKVLALEIVEKWSKSYERGLKKYSDQQTISLDLWTNGYQWVKSNKSILSTEYHDSIEYFIPAGGVTTIANSDIDVMNKLKWYTFDQYFKKAFNVWSVTLPIDKLKWSDGVCNCPAFFKKFMCKHVVGMAIRLNYCKPPPAAKDVKIGEKRRRGRPSKSKKALLTQ</sequence>
<evidence type="ECO:0000313" key="5">
    <source>
        <dbReference type="Proteomes" id="UP000740883"/>
    </source>
</evidence>
<dbReference type="EMBL" id="SBJO01000616">
    <property type="protein sequence ID" value="KAF9758301.1"/>
    <property type="molecule type" value="Genomic_DNA"/>
</dbReference>
<feature type="region of interest" description="Disordered" evidence="2">
    <location>
        <begin position="591"/>
        <end position="611"/>
    </location>
</feature>
<dbReference type="AlphaFoldDB" id="A0A9P6KXG3"/>
<dbReference type="Proteomes" id="UP000740883">
    <property type="component" value="Unassembled WGS sequence"/>
</dbReference>
<keyword evidence="1" id="KW-0479">Metal-binding</keyword>
<comment type="caution">
    <text evidence="4">The sequence shown here is derived from an EMBL/GenBank/DDBJ whole genome shotgun (WGS) entry which is preliminary data.</text>
</comment>
<dbReference type="Pfam" id="PF10551">
    <property type="entry name" value="MULE"/>
    <property type="match status" value="1"/>
</dbReference>
<feature type="compositionally biased region" description="Basic residues" evidence="2">
    <location>
        <begin position="594"/>
        <end position="611"/>
    </location>
</feature>
<dbReference type="PANTHER" id="PTHR31669:SF251">
    <property type="entry name" value="PROTEIN FAR1-RELATED SEQUENCE"/>
    <property type="match status" value="1"/>
</dbReference>
<feature type="domain" description="SWIM-type" evidence="3">
    <location>
        <begin position="541"/>
        <end position="579"/>
    </location>
</feature>
<proteinExistence type="predicted"/>
<dbReference type="GO" id="GO:0008270">
    <property type="term" value="F:zinc ion binding"/>
    <property type="evidence" value="ECO:0007669"/>
    <property type="project" value="UniProtKB-KW"/>
</dbReference>
<dbReference type="InterPro" id="IPR031052">
    <property type="entry name" value="FHY3/FAR1"/>
</dbReference>
<keyword evidence="1" id="KW-0863">Zinc-finger</keyword>